<evidence type="ECO:0000259" key="1">
    <source>
        <dbReference type="Pfam" id="PF13547"/>
    </source>
</evidence>
<keyword evidence="5" id="KW-1185">Reference proteome</keyword>
<evidence type="ECO:0000259" key="2">
    <source>
        <dbReference type="Pfam" id="PF13550"/>
    </source>
</evidence>
<dbReference type="EMBL" id="CP135443">
    <property type="protein sequence ID" value="WRY33680.1"/>
    <property type="molecule type" value="Genomic_DNA"/>
</dbReference>
<dbReference type="Gene3D" id="3.20.20.80">
    <property type="entry name" value="Glycosidases"/>
    <property type="match status" value="1"/>
</dbReference>
<accession>A0ABZ1DY08</accession>
<proteinExistence type="predicted"/>
<organism evidence="4 5">
    <name type="scientific">Thioclava litoralis</name>
    <dbReference type="NCBI Taxonomy" id="3076557"/>
    <lineage>
        <taxon>Bacteria</taxon>
        <taxon>Pseudomonadati</taxon>
        <taxon>Pseudomonadota</taxon>
        <taxon>Alphaproteobacteria</taxon>
        <taxon>Rhodobacterales</taxon>
        <taxon>Paracoccaceae</taxon>
        <taxon>Thioclava</taxon>
    </lineage>
</organism>
<evidence type="ECO:0000259" key="3">
    <source>
        <dbReference type="Pfam" id="PF23666"/>
    </source>
</evidence>
<dbReference type="CDD" id="cd19607">
    <property type="entry name" value="GTA_TIM-barrel-like"/>
    <property type="match status" value="1"/>
</dbReference>
<dbReference type="Pfam" id="PF13550">
    <property type="entry name" value="Phage-tail_3"/>
    <property type="match status" value="1"/>
</dbReference>
<feature type="domain" description="GTA TIM-barrel-like" evidence="1">
    <location>
        <begin position="444"/>
        <end position="737"/>
    </location>
</feature>
<dbReference type="RefSeq" id="WP_406720854.1">
    <property type="nucleotide sequence ID" value="NZ_CP135443.1"/>
</dbReference>
<evidence type="ECO:0000313" key="4">
    <source>
        <dbReference type="EMBL" id="WRY33680.1"/>
    </source>
</evidence>
<protein>
    <submittedName>
        <fullName evidence="4">Glycoside hydrolase TIM-barrel-like domain-containing protein</fullName>
    </submittedName>
</protein>
<dbReference type="InterPro" id="IPR025195">
    <property type="entry name" value="GTA_TIM_dom"/>
</dbReference>
<dbReference type="Pfam" id="PF13547">
    <property type="entry name" value="GTA_TIM"/>
    <property type="match status" value="1"/>
</dbReference>
<dbReference type="SUPFAM" id="SSF51445">
    <property type="entry name" value="(Trans)glycosidases"/>
    <property type="match status" value="1"/>
</dbReference>
<dbReference type="InterPro" id="IPR032876">
    <property type="entry name" value="J_dom"/>
</dbReference>
<dbReference type="Proteomes" id="UP001623290">
    <property type="component" value="Chromosome"/>
</dbReference>
<feature type="domain" description="Rcc01698-like C-terminal" evidence="3">
    <location>
        <begin position="1045"/>
        <end position="1145"/>
    </location>
</feature>
<dbReference type="Pfam" id="PF23666">
    <property type="entry name" value="Rcc01698_C"/>
    <property type="match status" value="1"/>
</dbReference>
<dbReference type="InterPro" id="IPR056490">
    <property type="entry name" value="Rcc01698_C"/>
</dbReference>
<sequence length="1301" mass="141048">MATILLGAAGAAIGGGFGGTVLGLSGAVIGRAVGATLGRAIDQRLLGTGSQSVETGKVSQFRLSSASEGTPVPMVWGGMRVAGQVIWATRFREHASTKKSGKGTGTTVSTTSYSYSVSLALALCEGEILRVGRIWADGQILDTAGLDFRVYTGAGDQEPDAKIQAVEGADAAPAYRGIAYVVFEDLALAPFGNRVPQLTFEVFRAAAPSVPQEIAGFEGCVRGVALIPGTGEYSLATTPVYFAGEEGGSSKVMNQSAPGGLSDFATSLAALNGDLPNCEAVSLVVSWFGDDLRAGQCKIRPRVNETAGDGKNMAWSVSGVGRAEAGKVAHTAEGDLYGGTPADAAVIEAIRALRAAGKFVTFYPFILMEQIAGNARPNPWSPTEEQPALPWRGRITTDIAPGLEGSTDRSAAAAQDVAAFFGEAAPESFAPEGMTLRYSGAEEWSMRRFILHYAHLCAQAGGVDAFCVGTEMCALTQIRDAEDGFPAVEALRRLANDVRAILGETCKIGYAADWSEYFGYNSPDGNRYFHLDPLWADSAIDFVGVDNYLPLADWREGENHADAAWPAIHDLGYLQSNIEGGEYYDWYYATDLHRQMQIRTPITDGEGEPWIWRAKDFRSWWQNRHYERIDGLREEEPTAWIPQMKPIWFTEYGCAAIDKGANQPNKFLDPKSSESMLPHFSNGRRDELIQMQYVRAMEGWWQDRAHNPVSEVYEGPMIDMTKAHVWCWDARPWPEFPSRDDLWSDAENYARGHWLSGRAVAQPLARVVAEICAMGGVTAVDVSGLRGSVRGYSAQSGESPRAMLQTLMLAYGFDAVERDGALHFIMRSGQVSRALADTDFALQEDESTLTRIRASEAEMSGRVRLSYIEAEGDYATRVVEAIAPQETDQGSNSASEVNAALHRPQAVATVERWLAEAQMARDVVQFAVPPSLTGLGAGDVIAIEEERYRIDRVDLAGAATMEAVRIEAGLYEPSDAAEADVSTTRFYAPVPVTAQFMDLPLLTGEEVPYAPYLAVTASPWPGTVAVFDAVSDADYQLNATLTRRATFGRSLGALNAARAGLWDRGAPLRVSLVSGELQSASEEQLLAGANAMAIGDGSSDNWEIFQFAQAELVGNNTWDLSLRLRGQLGTDALMPEIWPEGSVVVALDGNLDQITLAQAQRNISRHYRIGSARRSYDDPSYVHLNEAFKGNGLRPYAPSHLRVSKATEDWSIGWVRRTRLNGDPWLEQEVPLGELHERYRLRLLTETGAVLREVTLEAPSWIYTASQRQADLASGSALVLEVAQLSDLYGAGLPARLALGL</sequence>
<gene>
    <name evidence="4" type="ORF">RPE78_13535</name>
</gene>
<evidence type="ECO:0000313" key="5">
    <source>
        <dbReference type="Proteomes" id="UP001623290"/>
    </source>
</evidence>
<dbReference type="InterPro" id="IPR017853">
    <property type="entry name" value="GH"/>
</dbReference>
<name>A0ABZ1DY08_9RHOB</name>
<feature type="domain" description="Tip attachment protein J" evidence="2">
    <location>
        <begin position="797"/>
        <end position="953"/>
    </location>
</feature>
<reference evidence="4 5" key="1">
    <citation type="submission" date="2023-09" db="EMBL/GenBank/DDBJ databases">
        <title>Thioclava shenzhenensis sp. nov., a multidrug resistant bacteria-antagonizing species isolated from coastal seawater.</title>
        <authorList>
            <person name="Long M."/>
        </authorList>
    </citation>
    <scope>NUCLEOTIDE SEQUENCE [LARGE SCALE GENOMIC DNA]</scope>
    <source>
        <strain evidence="4 5">FTW29</strain>
    </source>
</reference>